<evidence type="ECO:0000313" key="2">
    <source>
        <dbReference type="EMBL" id="GIL90519.1"/>
    </source>
</evidence>
<evidence type="ECO:0000313" key="3">
    <source>
        <dbReference type="Proteomes" id="UP000747110"/>
    </source>
</evidence>
<accession>A0A8J4D2H6</accession>
<comment type="caution">
    <text evidence="2">The sequence shown here is derived from an EMBL/GenBank/DDBJ whole genome shotgun (WGS) entry which is preliminary data.</text>
</comment>
<feature type="compositionally biased region" description="Basic residues" evidence="1">
    <location>
        <begin position="134"/>
        <end position="179"/>
    </location>
</feature>
<dbReference type="AlphaFoldDB" id="A0A8J4D2H6"/>
<dbReference type="Proteomes" id="UP000747110">
    <property type="component" value="Unassembled WGS sequence"/>
</dbReference>
<keyword evidence="3" id="KW-1185">Reference proteome</keyword>
<feature type="region of interest" description="Disordered" evidence="1">
    <location>
        <begin position="91"/>
        <end position="242"/>
    </location>
</feature>
<evidence type="ECO:0000256" key="1">
    <source>
        <dbReference type="SAM" id="MobiDB-lite"/>
    </source>
</evidence>
<name>A0A8J4D2H6_9CHLO</name>
<dbReference type="EMBL" id="BNCP01000057">
    <property type="protein sequence ID" value="GIL90519.1"/>
    <property type="molecule type" value="Genomic_DNA"/>
</dbReference>
<protein>
    <recommendedName>
        <fullName evidence="4">RRM domain-containing protein</fullName>
    </recommendedName>
</protein>
<feature type="compositionally biased region" description="Basic and acidic residues" evidence="1">
    <location>
        <begin position="188"/>
        <end position="209"/>
    </location>
</feature>
<proteinExistence type="predicted"/>
<reference evidence="2" key="1">
    <citation type="journal article" date="2021" name="Proc. Natl. Acad. Sci. U.S.A.">
        <title>Three genomes in the algal genus Volvox reveal the fate of a haploid sex-determining region after a transition to homothallism.</title>
        <authorList>
            <person name="Yamamoto K."/>
            <person name="Hamaji T."/>
            <person name="Kawai-Toyooka H."/>
            <person name="Matsuzaki R."/>
            <person name="Takahashi F."/>
            <person name="Nishimura Y."/>
            <person name="Kawachi M."/>
            <person name="Noguchi H."/>
            <person name="Minakuchi Y."/>
            <person name="Umen J.G."/>
            <person name="Toyoda A."/>
            <person name="Nozaki H."/>
        </authorList>
    </citation>
    <scope>NUCLEOTIDE SEQUENCE</scope>
    <source>
        <strain evidence="2">NIES-3786</strain>
    </source>
</reference>
<evidence type="ECO:0008006" key="4">
    <source>
        <dbReference type="Google" id="ProtNLM"/>
    </source>
</evidence>
<gene>
    <name evidence="2" type="ORF">Vretifemale_18164</name>
</gene>
<organism evidence="2 3">
    <name type="scientific">Volvox reticuliferus</name>
    <dbReference type="NCBI Taxonomy" id="1737510"/>
    <lineage>
        <taxon>Eukaryota</taxon>
        <taxon>Viridiplantae</taxon>
        <taxon>Chlorophyta</taxon>
        <taxon>core chlorophytes</taxon>
        <taxon>Chlorophyceae</taxon>
        <taxon>CS clade</taxon>
        <taxon>Chlamydomonadales</taxon>
        <taxon>Volvocaceae</taxon>
        <taxon>Volvox</taxon>
    </lineage>
</organism>
<sequence>MYGSPVNHLDLRYTTFITPHLPPSIIFVPTPSNVCDASCTVALPPVRHLMQLRRHSQRSDYTCRTFIEMDDVRDADDAVRALDGYKGWRVEISRNRGPPPGRGGFRGGPPVERFDDFRRSPPRRRSPSPYRRLSPPRRRSPSPLRRRSLSPRRRSLSPIRRRSPSPIRRRSPSPIRRRSPSPFRRSPSRRESPPFDRRPRSPSPIRERSASPLPRRSSLRGRSRSPGFVGRSRSRSQSPVRD</sequence>